<reference evidence="1" key="1">
    <citation type="submission" date="2022-07" db="EMBL/GenBank/DDBJ databases">
        <title>Draft genome sequence of Zalerion maritima ATCC 34329, a (micro)plastics degrading marine fungus.</title>
        <authorList>
            <person name="Paco A."/>
            <person name="Goncalves M.F.M."/>
            <person name="Rocha-Santos T.A.P."/>
            <person name="Alves A."/>
        </authorList>
    </citation>
    <scope>NUCLEOTIDE SEQUENCE</scope>
    <source>
        <strain evidence="1">ATCC 34329</strain>
    </source>
</reference>
<accession>A0AAD5RFC6</accession>
<sequence length="199" mass="22403">MAPKLDDRTREQIALMITMPNLTNTDIARIAKVHARTVTRHRENLEKHGKTVIKDYERHNPTMKLQPEHQEANLAQKSRVVLHLVLLSQIWGRRDSSSPRDTSKETTVATWTMIQAAVVSAYLSETIVGGVCTNAHSLRPNLCTFSNVGCRDYAAAALEAINRHIRNFEYRGISIHPSPAQFAGYYPLLHIPRGSARGR</sequence>
<dbReference type="EMBL" id="JAKWBI020000981">
    <property type="protein sequence ID" value="KAJ2891810.1"/>
    <property type="molecule type" value="Genomic_DNA"/>
</dbReference>
<protein>
    <submittedName>
        <fullName evidence="1">Uncharacterized protein</fullName>
    </submittedName>
</protein>
<evidence type="ECO:0000313" key="1">
    <source>
        <dbReference type="EMBL" id="KAJ2891810.1"/>
    </source>
</evidence>
<comment type="caution">
    <text evidence="1">The sequence shown here is derived from an EMBL/GenBank/DDBJ whole genome shotgun (WGS) entry which is preliminary data.</text>
</comment>
<proteinExistence type="predicted"/>
<dbReference type="AlphaFoldDB" id="A0AAD5RFC6"/>
<organism evidence="1 2">
    <name type="scientific">Zalerion maritima</name>
    <dbReference type="NCBI Taxonomy" id="339359"/>
    <lineage>
        <taxon>Eukaryota</taxon>
        <taxon>Fungi</taxon>
        <taxon>Dikarya</taxon>
        <taxon>Ascomycota</taxon>
        <taxon>Pezizomycotina</taxon>
        <taxon>Sordariomycetes</taxon>
        <taxon>Lulworthiomycetidae</taxon>
        <taxon>Lulworthiales</taxon>
        <taxon>Lulworthiaceae</taxon>
        <taxon>Zalerion</taxon>
    </lineage>
</organism>
<dbReference type="Proteomes" id="UP001201980">
    <property type="component" value="Unassembled WGS sequence"/>
</dbReference>
<name>A0AAD5RFC6_9PEZI</name>
<evidence type="ECO:0000313" key="2">
    <source>
        <dbReference type="Proteomes" id="UP001201980"/>
    </source>
</evidence>
<keyword evidence="2" id="KW-1185">Reference proteome</keyword>
<gene>
    <name evidence="1" type="ORF">MKZ38_010716</name>
</gene>